<dbReference type="PANTHER" id="PTHR47431:SF4">
    <property type="entry name" value="ZN(II)2CYS6 TRANSCRIPTION FACTOR (EUROFUNG)"/>
    <property type="match status" value="1"/>
</dbReference>
<keyword evidence="1" id="KW-0479">Metal-binding</keyword>
<evidence type="ECO:0000256" key="4">
    <source>
        <dbReference type="ARBA" id="ARBA00023163"/>
    </source>
</evidence>
<keyword evidence="2" id="KW-0805">Transcription regulation</keyword>
<dbReference type="AlphaFoldDB" id="A0A1V6U9D2"/>
<evidence type="ECO:0000313" key="8">
    <source>
        <dbReference type="Proteomes" id="UP000191500"/>
    </source>
</evidence>
<reference evidence="8" key="1">
    <citation type="journal article" date="2017" name="Nat. Microbiol.">
        <title>Global analysis of biosynthetic gene clusters reveals vast potential of secondary metabolite production in Penicillium species.</title>
        <authorList>
            <person name="Nielsen J.C."/>
            <person name="Grijseels S."/>
            <person name="Prigent S."/>
            <person name="Ji B."/>
            <person name="Dainat J."/>
            <person name="Nielsen K.F."/>
            <person name="Frisvad J.C."/>
            <person name="Workman M."/>
            <person name="Nielsen J."/>
        </authorList>
    </citation>
    <scope>NUCLEOTIDE SEQUENCE [LARGE SCALE GENOMIC DNA]</scope>
    <source>
        <strain evidence="8">IBT 31321</strain>
    </source>
</reference>
<evidence type="ECO:0000313" key="7">
    <source>
        <dbReference type="EMBL" id="OQE34679.1"/>
    </source>
</evidence>
<dbReference type="InterPro" id="IPR001138">
    <property type="entry name" value="Zn2Cys6_DnaBD"/>
</dbReference>
<sequence length="537" mass="60624">MPQGMINGLCRFPSPRIPALPAWRDSKSSLIFSFGMDSTISPFCSKVTRSSLACLPCRSRHVRCDGKQPCCTRCAELNQPCQYARSRRGGLSRVALEERRRKSSTKNTVSMIWPSPQRLADDQMCQEVAREELPDSFSQPPRSDMGDGILGAASSPEIQVNIDDIQNDLLINAYYNNFHKLHPFLLPRKHFMRLHQAPSRQPALRPLIAVMRLVGYIYNARGWSIELEDHVKFSFSQIPPGDPTVVQCRLLYSIALFWYEKRTEAKLQVDAAIWLATECKLFEQDSALKYGAGDPVLQECWRRTWWMLYIVDAYYAGTLGTMNLKAFAIESTVDLPCEESEYESGDIPKPKTQDEFDCREFAPDDTVFSSFAYLIGAVRCAALAISTVPKAANKDDSIQMIQAADSALDGWLLLLPKMDKQVMNKTGEIDELMFQAHLIIHVATIGLHRPFSDLKFSRAEGISSCAREPPLDTLTTDLANVHTIRVLRSAEAQIRLLALPALHFHHTPFTTCMRTDPNDHWLFEAIGRDLAKNSEKC</sequence>
<evidence type="ECO:0000256" key="1">
    <source>
        <dbReference type="ARBA" id="ARBA00022723"/>
    </source>
</evidence>
<dbReference type="SUPFAM" id="SSF57701">
    <property type="entry name" value="Zn2/Cys6 DNA-binding domain"/>
    <property type="match status" value="1"/>
</dbReference>
<dbReference type="SMART" id="SM00066">
    <property type="entry name" value="GAL4"/>
    <property type="match status" value="1"/>
</dbReference>
<proteinExistence type="predicted"/>
<dbReference type="Gene3D" id="4.10.240.10">
    <property type="entry name" value="Zn(2)-C6 fungal-type DNA-binding domain"/>
    <property type="match status" value="1"/>
</dbReference>
<dbReference type="CDD" id="cd12148">
    <property type="entry name" value="fungal_TF_MHR"/>
    <property type="match status" value="1"/>
</dbReference>
<name>A0A1V6U9D2_9EURO</name>
<dbReference type="GO" id="GO:0008270">
    <property type="term" value="F:zinc ion binding"/>
    <property type="evidence" value="ECO:0007669"/>
    <property type="project" value="InterPro"/>
</dbReference>
<accession>A0A1V6U9D2</accession>
<dbReference type="InterPro" id="IPR007219">
    <property type="entry name" value="XnlR_reg_dom"/>
</dbReference>
<protein>
    <recommendedName>
        <fullName evidence="6">Zn(2)-C6 fungal-type domain-containing protein</fullName>
    </recommendedName>
</protein>
<dbReference type="PROSITE" id="PS00463">
    <property type="entry name" value="ZN2_CY6_FUNGAL_1"/>
    <property type="match status" value="1"/>
</dbReference>
<dbReference type="PANTHER" id="PTHR47431">
    <property type="entry name" value="ZN(II)2CYS6 TRANSCRIPTION FACTOR (EUROFUNG)-RELATED"/>
    <property type="match status" value="1"/>
</dbReference>
<dbReference type="STRING" id="36646.A0A1V6U9D2"/>
<feature type="domain" description="Zn(2)-C6 fungal-type" evidence="6">
    <location>
        <begin position="53"/>
        <end position="83"/>
    </location>
</feature>
<evidence type="ECO:0000256" key="5">
    <source>
        <dbReference type="ARBA" id="ARBA00023242"/>
    </source>
</evidence>
<keyword evidence="5" id="KW-0539">Nucleus</keyword>
<evidence type="ECO:0000259" key="6">
    <source>
        <dbReference type="PROSITE" id="PS50048"/>
    </source>
</evidence>
<dbReference type="GO" id="GO:0006351">
    <property type="term" value="P:DNA-templated transcription"/>
    <property type="evidence" value="ECO:0007669"/>
    <property type="project" value="InterPro"/>
</dbReference>
<organism evidence="7 8">
    <name type="scientific">Penicillium coprophilum</name>
    <dbReference type="NCBI Taxonomy" id="36646"/>
    <lineage>
        <taxon>Eukaryota</taxon>
        <taxon>Fungi</taxon>
        <taxon>Dikarya</taxon>
        <taxon>Ascomycota</taxon>
        <taxon>Pezizomycotina</taxon>
        <taxon>Eurotiomycetes</taxon>
        <taxon>Eurotiomycetidae</taxon>
        <taxon>Eurotiales</taxon>
        <taxon>Aspergillaceae</taxon>
        <taxon>Penicillium</taxon>
    </lineage>
</organism>
<evidence type="ECO:0000256" key="3">
    <source>
        <dbReference type="ARBA" id="ARBA00023125"/>
    </source>
</evidence>
<dbReference type="Proteomes" id="UP000191500">
    <property type="component" value="Unassembled WGS sequence"/>
</dbReference>
<keyword evidence="4" id="KW-0804">Transcription</keyword>
<dbReference type="EMBL" id="MDDG01000016">
    <property type="protein sequence ID" value="OQE34679.1"/>
    <property type="molecule type" value="Genomic_DNA"/>
</dbReference>
<dbReference type="GO" id="GO:0003677">
    <property type="term" value="F:DNA binding"/>
    <property type="evidence" value="ECO:0007669"/>
    <property type="project" value="UniProtKB-KW"/>
</dbReference>
<dbReference type="GO" id="GO:0000981">
    <property type="term" value="F:DNA-binding transcription factor activity, RNA polymerase II-specific"/>
    <property type="evidence" value="ECO:0007669"/>
    <property type="project" value="InterPro"/>
</dbReference>
<evidence type="ECO:0000256" key="2">
    <source>
        <dbReference type="ARBA" id="ARBA00023015"/>
    </source>
</evidence>
<dbReference type="Pfam" id="PF04082">
    <property type="entry name" value="Fungal_trans"/>
    <property type="match status" value="1"/>
</dbReference>
<keyword evidence="3" id="KW-0238">DNA-binding</keyword>
<comment type="caution">
    <text evidence="7">The sequence shown here is derived from an EMBL/GenBank/DDBJ whole genome shotgun (WGS) entry which is preliminary data.</text>
</comment>
<keyword evidence="8" id="KW-1185">Reference proteome</keyword>
<dbReference type="Pfam" id="PF00172">
    <property type="entry name" value="Zn_clus"/>
    <property type="match status" value="1"/>
</dbReference>
<dbReference type="CDD" id="cd00067">
    <property type="entry name" value="GAL4"/>
    <property type="match status" value="1"/>
</dbReference>
<dbReference type="PROSITE" id="PS50048">
    <property type="entry name" value="ZN2_CY6_FUNGAL_2"/>
    <property type="match status" value="1"/>
</dbReference>
<gene>
    <name evidence="7" type="ORF">PENCOP_c016G04066</name>
</gene>
<dbReference type="InterPro" id="IPR036864">
    <property type="entry name" value="Zn2-C6_fun-type_DNA-bd_sf"/>
</dbReference>